<feature type="domain" description="C2H2-type" evidence="8">
    <location>
        <begin position="138"/>
        <end position="165"/>
    </location>
</feature>
<evidence type="ECO:0000313" key="10">
    <source>
        <dbReference type="Proteomes" id="UP000281406"/>
    </source>
</evidence>
<evidence type="ECO:0000256" key="3">
    <source>
        <dbReference type="ARBA" id="ARBA00022737"/>
    </source>
</evidence>
<dbReference type="PROSITE" id="PS50157">
    <property type="entry name" value="ZINC_FINGER_C2H2_2"/>
    <property type="match status" value="3"/>
</dbReference>
<dbReference type="FunFam" id="3.30.160.60:FF:000912">
    <property type="entry name" value="Zinc finger protein 660"/>
    <property type="match status" value="1"/>
</dbReference>
<dbReference type="GO" id="GO:0005634">
    <property type="term" value="C:nucleus"/>
    <property type="evidence" value="ECO:0007669"/>
    <property type="project" value="UniProtKB-SubCell"/>
</dbReference>
<proteinExistence type="predicted"/>
<keyword evidence="6" id="KW-0539">Nucleus</keyword>
<dbReference type="PANTHER" id="PTHR24394">
    <property type="entry name" value="ZINC FINGER PROTEIN"/>
    <property type="match status" value="1"/>
</dbReference>
<keyword evidence="10" id="KW-1185">Reference proteome</keyword>
<comment type="subcellular location">
    <subcellularLocation>
        <location evidence="1">Nucleus</location>
    </subcellularLocation>
</comment>
<dbReference type="AlphaFoldDB" id="A0A3N0YGQ6"/>
<accession>A0A3N0YGQ6</accession>
<evidence type="ECO:0000256" key="1">
    <source>
        <dbReference type="ARBA" id="ARBA00004123"/>
    </source>
</evidence>
<evidence type="ECO:0000256" key="2">
    <source>
        <dbReference type="ARBA" id="ARBA00022723"/>
    </source>
</evidence>
<dbReference type="InterPro" id="IPR036236">
    <property type="entry name" value="Znf_C2H2_sf"/>
</dbReference>
<dbReference type="SMART" id="SM00355">
    <property type="entry name" value="ZnF_C2H2"/>
    <property type="match status" value="3"/>
</dbReference>
<dbReference type="PANTHER" id="PTHR24394:SF44">
    <property type="entry name" value="ZINC FINGER PROTEIN 271-LIKE"/>
    <property type="match status" value="1"/>
</dbReference>
<dbReference type="Proteomes" id="UP000281406">
    <property type="component" value="Unassembled WGS sequence"/>
</dbReference>
<evidence type="ECO:0000256" key="7">
    <source>
        <dbReference type="PROSITE-ProRule" id="PRU00042"/>
    </source>
</evidence>
<protein>
    <submittedName>
        <fullName evidence="9">Gastrula zinc finger protein XlCGF57.1</fullName>
    </submittedName>
</protein>
<dbReference type="GO" id="GO:0008270">
    <property type="term" value="F:zinc ion binding"/>
    <property type="evidence" value="ECO:0007669"/>
    <property type="project" value="UniProtKB-KW"/>
</dbReference>
<dbReference type="SUPFAM" id="SSF57667">
    <property type="entry name" value="beta-beta-alpha zinc fingers"/>
    <property type="match status" value="3"/>
</dbReference>
<dbReference type="EMBL" id="RJVU01042560">
    <property type="protein sequence ID" value="ROL45452.1"/>
    <property type="molecule type" value="Genomic_DNA"/>
</dbReference>
<feature type="domain" description="C2H2-type" evidence="8">
    <location>
        <begin position="194"/>
        <end position="221"/>
    </location>
</feature>
<evidence type="ECO:0000256" key="6">
    <source>
        <dbReference type="ARBA" id="ARBA00023242"/>
    </source>
</evidence>
<dbReference type="Gene3D" id="3.30.160.60">
    <property type="entry name" value="Classic Zinc Finger"/>
    <property type="match status" value="3"/>
</dbReference>
<feature type="domain" description="C2H2-type" evidence="8">
    <location>
        <begin position="166"/>
        <end position="193"/>
    </location>
</feature>
<keyword evidence="3" id="KW-0677">Repeat</keyword>
<comment type="caution">
    <text evidence="9">The sequence shown here is derived from an EMBL/GenBank/DDBJ whole genome shotgun (WGS) entry which is preliminary data.</text>
</comment>
<keyword evidence="5" id="KW-0862">Zinc</keyword>
<dbReference type="Pfam" id="PF00096">
    <property type="entry name" value="zf-C2H2"/>
    <property type="match status" value="3"/>
</dbReference>
<evidence type="ECO:0000256" key="4">
    <source>
        <dbReference type="ARBA" id="ARBA00022771"/>
    </source>
</evidence>
<dbReference type="InterPro" id="IPR013087">
    <property type="entry name" value="Znf_C2H2_type"/>
</dbReference>
<keyword evidence="4 7" id="KW-0863">Zinc-finger</keyword>
<evidence type="ECO:0000313" key="9">
    <source>
        <dbReference type="EMBL" id="ROL45452.1"/>
    </source>
</evidence>
<evidence type="ECO:0000259" key="8">
    <source>
        <dbReference type="PROSITE" id="PS50157"/>
    </source>
</evidence>
<dbReference type="GO" id="GO:0000981">
    <property type="term" value="F:DNA-binding transcription factor activity, RNA polymerase II-specific"/>
    <property type="evidence" value="ECO:0007669"/>
    <property type="project" value="TreeGrafter"/>
</dbReference>
<gene>
    <name evidence="9" type="ORF">DPX16_0911</name>
</gene>
<dbReference type="FunFam" id="3.30.160.60:FF:001639">
    <property type="entry name" value="Si:dkey-7i4.21"/>
    <property type="match status" value="1"/>
</dbReference>
<sequence length="235" mass="27806">MAFIKEESEDMRIEEVFSLRQEDTEEQMKMEFVKEESENIKIEEVFSIKQETEEQTDLTLLKEENEVLKEDKDQYNIHHDFITGEKSCRCSQTENTSSRKMAQKTGTRSPLICQQCGNRCNQKETLIPHTEIYTEKLYTCPRCGKSFNRKGHLEDHMRVHTGEKPFTCQHCGKSFTRRGSLKRHLSIHTEEKPYTCPQCGKRFIQRGHFRDHLRIHSGEKAYTSVWKEIHSERTL</sequence>
<dbReference type="FunFam" id="3.30.160.60:FF:000100">
    <property type="entry name" value="Zinc finger 45-like"/>
    <property type="match status" value="1"/>
</dbReference>
<name>A0A3N0YGQ6_ANAGA</name>
<reference evidence="9 10" key="1">
    <citation type="submission" date="2018-10" db="EMBL/GenBank/DDBJ databases">
        <title>Genome assembly for a Yunnan-Guizhou Plateau 3E fish, Anabarilius grahami (Regan), and its evolutionary and genetic applications.</title>
        <authorList>
            <person name="Jiang W."/>
        </authorList>
    </citation>
    <scope>NUCLEOTIDE SEQUENCE [LARGE SCALE GENOMIC DNA]</scope>
    <source>
        <strain evidence="9">AG-KIZ</strain>
        <tissue evidence="9">Muscle</tissue>
    </source>
</reference>
<organism evidence="9 10">
    <name type="scientific">Anabarilius grahami</name>
    <name type="common">Kanglang fish</name>
    <name type="synonym">Barilius grahami</name>
    <dbReference type="NCBI Taxonomy" id="495550"/>
    <lineage>
        <taxon>Eukaryota</taxon>
        <taxon>Metazoa</taxon>
        <taxon>Chordata</taxon>
        <taxon>Craniata</taxon>
        <taxon>Vertebrata</taxon>
        <taxon>Euteleostomi</taxon>
        <taxon>Actinopterygii</taxon>
        <taxon>Neopterygii</taxon>
        <taxon>Teleostei</taxon>
        <taxon>Ostariophysi</taxon>
        <taxon>Cypriniformes</taxon>
        <taxon>Xenocyprididae</taxon>
        <taxon>Xenocypridinae</taxon>
        <taxon>Xenocypridinae incertae sedis</taxon>
        <taxon>Anabarilius</taxon>
    </lineage>
</organism>
<keyword evidence="2" id="KW-0479">Metal-binding</keyword>
<dbReference type="OrthoDB" id="427030at2759"/>
<evidence type="ECO:0000256" key="5">
    <source>
        <dbReference type="ARBA" id="ARBA00022833"/>
    </source>
</evidence>
<dbReference type="PROSITE" id="PS00028">
    <property type="entry name" value="ZINC_FINGER_C2H2_1"/>
    <property type="match status" value="3"/>
</dbReference>